<dbReference type="GeneID" id="43186651"/>
<accession>B5D1D9</accession>
<comment type="caution">
    <text evidence="3">The sequence shown here is derived from an EMBL/GenBank/DDBJ whole genome shotgun (WGS) entry which is preliminary data.</text>
</comment>
<reference evidence="3 4" key="2">
    <citation type="submission" date="2008-08" db="EMBL/GenBank/DDBJ databases">
        <authorList>
            <person name="Fulton L."/>
            <person name="Clifton S."/>
            <person name="Fulton B."/>
            <person name="Xu J."/>
            <person name="Minx P."/>
            <person name="Pepin K.H."/>
            <person name="Johnson M."/>
            <person name="Thiruvilangam P."/>
            <person name="Bhonagiri V."/>
            <person name="Nash W.E."/>
            <person name="Mardis E.R."/>
            <person name="Wilson R.K."/>
        </authorList>
    </citation>
    <scope>NUCLEOTIDE SEQUENCE [LARGE SCALE GENOMIC DNA]</scope>
    <source>
        <strain evidence="4">DSM 17135 / JCM 12973 / M2</strain>
    </source>
</reference>
<evidence type="ECO:0000313" key="3">
    <source>
        <dbReference type="EMBL" id="EDY94789.1"/>
    </source>
</evidence>
<dbReference type="PROSITE" id="PS51257">
    <property type="entry name" value="PROKAR_LIPOPROTEIN"/>
    <property type="match status" value="1"/>
</dbReference>
<evidence type="ECO:0000313" key="4">
    <source>
        <dbReference type="Proteomes" id="UP000003452"/>
    </source>
</evidence>
<name>B5D1D9_PHOPM</name>
<dbReference type="RefSeq" id="WP_007563398.1">
    <property type="nucleotide sequence ID" value="NZ_CAXSQN010000001.1"/>
</dbReference>
<keyword evidence="1" id="KW-0732">Signal</keyword>
<sequence>MKKILPYIACFFMLFLQACNNEVDDLFDTPAQQRVNEELKACKELLISSENGWVMEYYPSANQSYGGYVMILKFTDKDVTVQSEIAANPSDAVTSLYSLKSDMGPTLNFDTYNKYLHYFADPDNNGGAGLGKGYEGDYEFIIQSHTENEITLKGKKTKNIIKMKRMETSGDAYLTEIIKTRTNITSIQGILGYKGEVNGQEVSITIPSDRRMTIQVGTEQIFNVAYMYGLSGIQFYQPIEIGGNEISGLEWSETNNSFMWNENTLEQIPDPIYPKYLKYLGNYNMNYFYGQTERNIPVTLIAKTFNGSEKSYELQGLPFPLQVSYNVEQDCLEILTYQKDGYYVAVWEVIGNGTLSWAGGLGLIGKLKEGTSNVYEFVDNGVWGTNIARALILWSASGEYKGFGGDTRFQYIILTKIQ</sequence>
<evidence type="ECO:0000256" key="1">
    <source>
        <dbReference type="SAM" id="SignalP"/>
    </source>
</evidence>
<dbReference type="AlphaFoldDB" id="B5D1D9"/>
<dbReference type="eggNOG" id="ENOG5032VNU">
    <property type="taxonomic scope" value="Bacteria"/>
</dbReference>
<reference evidence="3 4" key="1">
    <citation type="submission" date="2008-08" db="EMBL/GenBank/DDBJ databases">
        <title>Draft genome sequence of Bacteroides plebeius (DSM 17135).</title>
        <authorList>
            <person name="Sudarsanam P."/>
            <person name="Ley R."/>
            <person name="Guruge J."/>
            <person name="Turnbaugh P.J."/>
            <person name="Mahowald M."/>
            <person name="Liep D."/>
            <person name="Gordon J."/>
        </authorList>
    </citation>
    <scope>NUCLEOTIDE SEQUENCE [LARGE SCALE GENOMIC DNA]</scope>
    <source>
        <strain evidence="4">DSM 17135 / JCM 12973 / M2</strain>
    </source>
</reference>
<dbReference type="Pfam" id="PF14135">
    <property type="entry name" value="DUF4302"/>
    <property type="match status" value="1"/>
</dbReference>
<dbReference type="Pfam" id="PF16377">
    <property type="entry name" value="DUF4987"/>
    <property type="match status" value="1"/>
</dbReference>
<feature type="chain" id="PRO_5002830913" description="DUF4987 domain-containing protein" evidence="1">
    <location>
        <begin position="19"/>
        <end position="418"/>
    </location>
</feature>
<proteinExistence type="predicted"/>
<dbReference type="EMBL" id="ABQC02000023">
    <property type="protein sequence ID" value="EDY94789.1"/>
    <property type="molecule type" value="Genomic_DNA"/>
</dbReference>
<dbReference type="OrthoDB" id="1150854at2"/>
<dbReference type="InterPro" id="IPR032271">
    <property type="entry name" value="DUF4987"/>
</dbReference>
<dbReference type="Proteomes" id="UP000003452">
    <property type="component" value="Unassembled WGS sequence"/>
</dbReference>
<dbReference type="HOGENOM" id="CLU_050523_0_0_10"/>
<gene>
    <name evidence="3" type="ORF">BACPLE_03201</name>
</gene>
<feature type="domain" description="DUF4987" evidence="2">
    <location>
        <begin position="272"/>
        <end position="382"/>
    </location>
</feature>
<feature type="signal peptide" evidence="1">
    <location>
        <begin position="1"/>
        <end position="18"/>
    </location>
</feature>
<evidence type="ECO:0000259" key="2">
    <source>
        <dbReference type="Pfam" id="PF16377"/>
    </source>
</evidence>
<dbReference type="InterPro" id="IPR025396">
    <property type="entry name" value="DUF4302"/>
</dbReference>
<protein>
    <recommendedName>
        <fullName evidence="2">DUF4987 domain-containing protein</fullName>
    </recommendedName>
</protein>
<organism evidence="3 4">
    <name type="scientific">Phocaeicola plebeius (strain DSM 17135 / JCM 12973 / CCUG 54634 / M2)</name>
    <name type="common">Bacteroides plebeius</name>
    <dbReference type="NCBI Taxonomy" id="484018"/>
    <lineage>
        <taxon>Bacteria</taxon>
        <taxon>Pseudomonadati</taxon>
        <taxon>Bacteroidota</taxon>
        <taxon>Bacteroidia</taxon>
        <taxon>Bacteroidales</taxon>
        <taxon>Bacteroidaceae</taxon>
        <taxon>Phocaeicola</taxon>
    </lineage>
</organism>